<dbReference type="GO" id="GO:0030154">
    <property type="term" value="P:cell differentiation"/>
    <property type="evidence" value="ECO:0007669"/>
    <property type="project" value="TreeGrafter"/>
</dbReference>
<dbReference type="Proteomes" id="UP000887569">
    <property type="component" value="Unplaced"/>
</dbReference>
<dbReference type="SMART" id="SM00220">
    <property type="entry name" value="S_TKc"/>
    <property type="match status" value="1"/>
</dbReference>
<dbReference type="GO" id="GO:0005634">
    <property type="term" value="C:nucleus"/>
    <property type="evidence" value="ECO:0007669"/>
    <property type="project" value="TreeGrafter"/>
</dbReference>
<evidence type="ECO:0000256" key="1">
    <source>
        <dbReference type="ARBA" id="ARBA00005527"/>
    </source>
</evidence>
<evidence type="ECO:0000313" key="10">
    <source>
        <dbReference type="WBParaSite" id="PgE118_g002_t06"/>
    </source>
</evidence>
<accession>A0A915A2N7</accession>
<protein>
    <submittedName>
        <fullName evidence="10">Protein kinase domain-containing protein</fullName>
    </submittedName>
</protein>
<evidence type="ECO:0000256" key="7">
    <source>
        <dbReference type="PROSITE-ProRule" id="PRU10141"/>
    </source>
</evidence>
<feature type="binding site" evidence="7">
    <location>
        <position position="67"/>
    </location>
    <ligand>
        <name>ATP</name>
        <dbReference type="ChEBI" id="CHEBI:30616"/>
    </ligand>
</feature>
<evidence type="ECO:0000256" key="6">
    <source>
        <dbReference type="ARBA" id="ARBA00022840"/>
    </source>
</evidence>
<dbReference type="GO" id="GO:0030424">
    <property type="term" value="C:axon"/>
    <property type="evidence" value="ECO:0007669"/>
    <property type="project" value="TreeGrafter"/>
</dbReference>
<evidence type="ECO:0000256" key="5">
    <source>
        <dbReference type="ARBA" id="ARBA00022777"/>
    </source>
</evidence>
<dbReference type="PROSITE" id="PS00107">
    <property type="entry name" value="PROTEIN_KINASE_ATP"/>
    <property type="match status" value="1"/>
</dbReference>
<dbReference type="WBParaSite" id="PgE118_g002_t06">
    <property type="protein sequence ID" value="PgE118_g002_t06"/>
    <property type="gene ID" value="PgE118_g002"/>
</dbReference>
<dbReference type="PROSITE" id="PS50011">
    <property type="entry name" value="PROTEIN_KINASE_DOM"/>
    <property type="match status" value="1"/>
</dbReference>
<dbReference type="InterPro" id="IPR017441">
    <property type="entry name" value="Protein_kinase_ATP_BS"/>
</dbReference>
<dbReference type="GO" id="GO:0032436">
    <property type="term" value="P:positive regulation of proteasomal ubiquitin-dependent protein catabolic process"/>
    <property type="evidence" value="ECO:0007669"/>
    <property type="project" value="TreeGrafter"/>
</dbReference>
<keyword evidence="9" id="KW-1185">Reference proteome</keyword>
<organism evidence="9 10">
    <name type="scientific">Parascaris univalens</name>
    <name type="common">Nematode worm</name>
    <dbReference type="NCBI Taxonomy" id="6257"/>
    <lineage>
        <taxon>Eukaryota</taxon>
        <taxon>Metazoa</taxon>
        <taxon>Ecdysozoa</taxon>
        <taxon>Nematoda</taxon>
        <taxon>Chromadorea</taxon>
        <taxon>Rhabditida</taxon>
        <taxon>Spirurina</taxon>
        <taxon>Ascaridomorpha</taxon>
        <taxon>Ascaridoidea</taxon>
        <taxon>Ascarididae</taxon>
        <taxon>Parascaris</taxon>
    </lineage>
</organism>
<evidence type="ECO:0000313" key="9">
    <source>
        <dbReference type="Proteomes" id="UP000887569"/>
    </source>
</evidence>
<dbReference type="AlphaFoldDB" id="A0A915A2N7"/>
<evidence type="ECO:0000256" key="4">
    <source>
        <dbReference type="ARBA" id="ARBA00022741"/>
    </source>
</evidence>
<evidence type="ECO:0000256" key="3">
    <source>
        <dbReference type="ARBA" id="ARBA00022679"/>
    </source>
</evidence>
<sequence>MLTNESSEPCKSSGGSQVTTVVVSPAHGPENQVEIQYSDVKVVGTGSFGVVYKAKLSSTGECIAIKKVLQNKRYKNRELQVMRMLTHKNVILLKFFFFSSGEKKDQLYLNLILEYMPVTVHRVARQYSKLQKAVPLLYTKLYTFQLFRALAYVHNIGQLIMYLYTKTLLQLDFTQSTLYSFLVFSQQFIHLLKRC</sequence>
<dbReference type="GO" id="GO:0005524">
    <property type="term" value="F:ATP binding"/>
    <property type="evidence" value="ECO:0007669"/>
    <property type="project" value="UniProtKB-UniRule"/>
</dbReference>
<dbReference type="PANTHER" id="PTHR24057:SF0">
    <property type="entry name" value="PROTEIN KINASE SHAGGY-RELATED"/>
    <property type="match status" value="1"/>
</dbReference>
<dbReference type="InterPro" id="IPR000719">
    <property type="entry name" value="Prot_kinase_dom"/>
</dbReference>
<keyword evidence="2" id="KW-0723">Serine/threonine-protein kinase</keyword>
<dbReference type="GO" id="GO:0005829">
    <property type="term" value="C:cytosol"/>
    <property type="evidence" value="ECO:0007669"/>
    <property type="project" value="TreeGrafter"/>
</dbReference>
<dbReference type="SUPFAM" id="SSF56112">
    <property type="entry name" value="Protein kinase-like (PK-like)"/>
    <property type="match status" value="1"/>
</dbReference>
<name>A0A915A2N7_PARUN</name>
<evidence type="ECO:0000256" key="2">
    <source>
        <dbReference type="ARBA" id="ARBA00022527"/>
    </source>
</evidence>
<dbReference type="InterPro" id="IPR050591">
    <property type="entry name" value="GSK-3"/>
</dbReference>
<keyword evidence="3" id="KW-0808">Transferase</keyword>
<comment type="similarity">
    <text evidence="1">Belongs to the protein kinase superfamily. CMGC Ser/Thr protein kinase family. GSK-3 subfamily.</text>
</comment>
<evidence type="ECO:0000259" key="8">
    <source>
        <dbReference type="PROSITE" id="PS50011"/>
    </source>
</evidence>
<dbReference type="FunFam" id="3.30.200.20:FF:000009">
    <property type="entry name" value="Glycogen synthase kinase-3 beta"/>
    <property type="match status" value="1"/>
</dbReference>
<dbReference type="InterPro" id="IPR011009">
    <property type="entry name" value="Kinase-like_dom_sf"/>
</dbReference>
<reference evidence="10" key="1">
    <citation type="submission" date="2022-11" db="UniProtKB">
        <authorList>
            <consortium name="WormBaseParasite"/>
        </authorList>
    </citation>
    <scope>IDENTIFICATION</scope>
</reference>
<dbReference type="GO" id="GO:0007165">
    <property type="term" value="P:signal transduction"/>
    <property type="evidence" value="ECO:0007669"/>
    <property type="project" value="TreeGrafter"/>
</dbReference>
<dbReference type="GO" id="GO:0090090">
    <property type="term" value="P:negative regulation of canonical Wnt signaling pathway"/>
    <property type="evidence" value="ECO:0007669"/>
    <property type="project" value="TreeGrafter"/>
</dbReference>
<dbReference type="GO" id="GO:0004674">
    <property type="term" value="F:protein serine/threonine kinase activity"/>
    <property type="evidence" value="ECO:0007669"/>
    <property type="project" value="UniProtKB-KW"/>
</dbReference>
<keyword evidence="4 7" id="KW-0547">Nucleotide-binding</keyword>
<proteinExistence type="inferred from homology"/>
<keyword evidence="5" id="KW-0418">Kinase</keyword>
<keyword evidence="6 7" id="KW-0067">ATP-binding</keyword>
<dbReference type="PANTHER" id="PTHR24057">
    <property type="entry name" value="GLYCOGEN SYNTHASE KINASE-3 ALPHA"/>
    <property type="match status" value="1"/>
</dbReference>
<feature type="domain" description="Protein kinase" evidence="8">
    <location>
        <begin position="37"/>
        <end position="195"/>
    </location>
</feature>
<dbReference type="Pfam" id="PF00069">
    <property type="entry name" value="Pkinase"/>
    <property type="match status" value="1"/>
</dbReference>
<dbReference type="GO" id="GO:0070507">
    <property type="term" value="P:regulation of microtubule cytoskeleton organization"/>
    <property type="evidence" value="ECO:0007669"/>
    <property type="project" value="TreeGrafter"/>
</dbReference>
<dbReference type="Gene3D" id="3.30.200.20">
    <property type="entry name" value="Phosphorylase Kinase, domain 1"/>
    <property type="match status" value="1"/>
</dbReference>